<keyword evidence="1" id="KW-0862">Zinc</keyword>
<dbReference type="EMBL" id="ML119122">
    <property type="protein sequence ID" value="RPB13521.1"/>
    <property type="molecule type" value="Genomic_DNA"/>
</dbReference>
<dbReference type="AlphaFoldDB" id="A0A3N4KYV0"/>
<dbReference type="PROSITE" id="PS50157">
    <property type="entry name" value="ZINC_FINGER_C2H2_2"/>
    <property type="match status" value="1"/>
</dbReference>
<evidence type="ECO:0000313" key="4">
    <source>
        <dbReference type="EMBL" id="RPB13521.1"/>
    </source>
</evidence>
<dbReference type="InterPro" id="IPR013087">
    <property type="entry name" value="Znf_C2H2_type"/>
</dbReference>
<keyword evidence="5" id="KW-1185">Reference proteome</keyword>
<keyword evidence="1" id="KW-0863">Zinc-finger</keyword>
<dbReference type="PROSITE" id="PS00028">
    <property type="entry name" value="ZINC_FINGER_C2H2_1"/>
    <property type="match status" value="1"/>
</dbReference>
<keyword evidence="1" id="KW-0479">Metal-binding</keyword>
<dbReference type="SMART" id="SM00355">
    <property type="entry name" value="ZnF_C2H2"/>
    <property type="match status" value="2"/>
</dbReference>
<dbReference type="InParanoid" id="A0A3N4KYV0"/>
<dbReference type="STRING" id="1392247.A0A3N4KYV0"/>
<feature type="domain" description="C2H2-type" evidence="3">
    <location>
        <begin position="86"/>
        <end position="116"/>
    </location>
</feature>
<dbReference type="Proteomes" id="UP000277580">
    <property type="component" value="Unassembled WGS sequence"/>
</dbReference>
<organism evidence="4 5">
    <name type="scientific">Morchella conica CCBAS932</name>
    <dbReference type="NCBI Taxonomy" id="1392247"/>
    <lineage>
        <taxon>Eukaryota</taxon>
        <taxon>Fungi</taxon>
        <taxon>Dikarya</taxon>
        <taxon>Ascomycota</taxon>
        <taxon>Pezizomycotina</taxon>
        <taxon>Pezizomycetes</taxon>
        <taxon>Pezizales</taxon>
        <taxon>Morchellaceae</taxon>
        <taxon>Morchella</taxon>
    </lineage>
</organism>
<evidence type="ECO:0000313" key="5">
    <source>
        <dbReference type="Proteomes" id="UP000277580"/>
    </source>
</evidence>
<name>A0A3N4KYV0_9PEZI</name>
<evidence type="ECO:0000259" key="3">
    <source>
        <dbReference type="PROSITE" id="PS50157"/>
    </source>
</evidence>
<gene>
    <name evidence="4" type="ORF">P167DRAFT_102597</name>
</gene>
<dbReference type="GO" id="GO:0008270">
    <property type="term" value="F:zinc ion binding"/>
    <property type="evidence" value="ECO:0007669"/>
    <property type="project" value="UniProtKB-KW"/>
</dbReference>
<dbReference type="Gene3D" id="3.30.160.60">
    <property type="entry name" value="Classic Zinc Finger"/>
    <property type="match status" value="1"/>
</dbReference>
<protein>
    <recommendedName>
        <fullName evidence="3">C2H2-type domain-containing protein</fullName>
    </recommendedName>
</protein>
<feature type="region of interest" description="Disordered" evidence="2">
    <location>
        <begin position="145"/>
        <end position="165"/>
    </location>
</feature>
<evidence type="ECO:0000256" key="2">
    <source>
        <dbReference type="SAM" id="MobiDB-lite"/>
    </source>
</evidence>
<sequence>MADQNLIDPRLRAENSTFIFQNSYYSPGPSEQQVLSVRQEGEFLPKDENFLDCNFQYEAMASPEFETSAPSSPGISISNPDDQLQHPCLKPECNKLFTHLHKLQRHYRDAHGKPQYDCPYPGCSRKGQKGFARKDNMTQHHRLVHNKQLDPGTIPRRKRGGSNEQQWWKCRNGFGKLST</sequence>
<reference evidence="4 5" key="1">
    <citation type="journal article" date="2018" name="Nat. Ecol. Evol.">
        <title>Pezizomycetes genomes reveal the molecular basis of ectomycorrhizal truffle lifestyle.</title>
        <authorList>
            <person name="Murat C."/>
            <person name="Payen T."/>
            <person name="Noel B."/>
            <person name="Kuo A."/>
            <person name="Morin E."/>
            <person name="Chen J."/>
            <person name="Kohler A."/>
            <person name="Krizsan K."/>
            <person name="Balestrini R."/>
            <person name="Da Silva C."/>
            <person name="Montanini B."/>
            <person name="Hainaut M."/>
            <person name="Levati E."/>
            <person name="Barry K.W."/>
            <person name="Belfiori B."/>
            <person name="Cichocki N."/>
            <person name="Clum A."/>
            <person name="Dockter R.B."/>
            <person name="Fauchery L."/>
            <person name="Guy J."/>
            <person name="Iotti M."/>
            <person name="Le Tacon F."/>
            <person name="Lindquist E.A."/>
            <person name="Lipzen A."/>
            <person name="Malagnac F."/>
            <person name="Mello A."/>
            <person name="Molinier V."/>
            <person name="Miyauchi S."/>
            <person name="Poulain J."/>
            <person name="Riccioni C."/>
            <person name="Rubini A."/>
            <person name="Sitrit Y."/>
            <person name="Splivallo R."/>
            <person name="Traeger S."/>
            <person name="Wang M."/>
            <person name="Zifcakova L."/>
            <person name="Wipf D."/>
            <person name="Zambonelli A."/>
            <person name="Paolocci F."/>
            <person name="Nowrousian M."/>
            <person name="Ottonello S."/>
            <person name="Baldrian P."/>
            <person name="Spatafora J.W."/>
            <person name="Henrissat B."/>
            <person name="Nagy L.G."/>
            <person name="Aury J.M."/>
            <person name="Wincker P."/>
            <person name="Grigoriev I.V."/>
            <person name="Bonfante P."/>
            <person name="Martin F.M."/>
        </authorList>
    </citation>
    <scope>NUCLEOTIDE SEQUENCE [LARGE SCALE GENOMIC DNA]</scope>
    <source>
        <strain evidence="4 5">CCBAS932</strain>
    </source>
</reference>
<dbReference type="OrthoDB" id="5305647at2759"/>
<evidence type="ECO:0000256" key="1">
    <source>
        <dbReference type="PROSITE-ProRule" id="PRU00042"/>
    </source>
</evidence>
<accession>A0A3N4KYV0</accession>
<proteinExistence type="predicted"/>